<evidence type="ECO:0000313" key="3">
    <source>
        <dbReference type="Proteomes" id="UP000217790"/>
    </source>
</evidence>
<accession>A0A2H3CVZ4</accession>
<organism evidence="2 3">
    <name type="scientific">Armillaria gallica</name>
    <name type="common">Bulbous honey fungus</name>
    <name type="synonym">Armillaria bulbosa</name>
    <dbReference type="NCBI Taxonomy" id="47427"/>
    <lineage>
        <taxon>Eukaryota</taxon>
        <taxon>Fungi</taxon>
        <taxon>Dikarya</taxon>
        <taxon>Basidiomycota</taxon>
        <taxon>Agaricomycotina</taxon>
        <taxon>Agaricomycetes</taxon>
        <taxon>Agaricomycetidae</taxon>
        <taxon>Agaricales</taxon>
        <taxon>Marasmiineae</taxon>
        <taxon>Physalacriaceae</taxon>
        <taxon>Armillaria</taxon>
    </lineage>
</organism>
<sequence length="280" mass="29550">MDSVESGGGQGFCSQKAGLFRACTFCFRGTLLMMFDLNSIGSDAPIMSTIRTERHVSMTFAPNAAAGHQPYLIAVAPSSVSPTGHASTDSISESLHLPLAPPPTPLPCASSLVSVAGGTTGHGHKDAPSSGPPPSPPSTPPFLRQLTVFGRNLFFLQSTKESSPPTVDLRPKVCQQHILQISTAALFLVQTLAIASLTPLSTKNTNVEVLSRQLVELAQSLSFLKAQVKYQLKCFNGLVDPEEGVRMGHNGSADGRSWQKTTISAGGDKTHVRRGSIATV</sequence>
<protein>
    <submittedName>
        <fullName evidence="2">Uncharacterized protein</fullName>
    </submittedName>
</protein>
<reference evidence="3" key="1">
    <citation type="journal article" date="2017" name="Nat. Ecol. Evol.">
        <title>Genome expansion and lineage-specific genetic innovations in the forest pathogenic fungi Armillaria.</title>
        <authorList>
            <person name="Sipos G."/>
            <person name="Prasanna A.N."/>
            <person name="Walter M.C."/>
            <person name="O'Connor E."/>
            <person name="Balint B."/>
            <person name="Krizsan K."/>
            <person name="Kiss B."/>
            <person name="Hess J."/>
            <person name="Varga T."/>
            <person name="Slot J."/>
            <person name="Riley R."/>
            <person name="Boka B."/>
            <person name="Rigling D."/>
            <person name="Barry K."/>
            <person name="Lee J."/>
            <person name="Mihaltcheva S."/>
            <person name="LaButti K."/>
            <person name="Lipzen A."/>
            <person name="Waldron R."/>
            <person name="Moloney N.M."/>
            <person name="Sperisen C."/>
            <person name="Kredics L."/>
            <person name="Vagvoelgyi C."/>
            <person name="Patrignani A."/>
            <person name="Fitzpatrick D."/>
            <person name="Nagy I."/>
            <person name="Doyle S."/>
            <person name="Anderson J.B."/>
            <person name="Grigoriev I.V."/>
            <person name="Gueldener U."/>
            <person name="Muensterkoetter M."/>
            <person name="Nagy L.G."/>
        </authorList>
    </citation>
    <scope>NUCLEOTIDE SEQUENCE [LARGE SCALE GENOMIC DNA]</scope>
    <source>
        <strain evidence="3">Ar21-2</strain>
    </source>
</reference>
<feature type="region of interest" description="Disordered" evidence="1">
    <location>
        <begin position="117"/>
        <end position="142"/>
    </location>
</feature>
<evidence type="ECO:0000256" key="1">
    <source>
        <dbReference type="SAM" id="MobiDB-lite"/>
    </source>
</evidence>
<dbReference type="InParanoid" id="A0A2H3CVZ4"/>
<feature type="compositionally biased region" description="Pro residues" evidence="1">
    <location>
        <begin position="130"/>
        <end position="140"/>
    </location>
</feature>
<dbReference type="EMBL" id="KZ293737">
    <property type="protein sequence ID" value="PBK80947.1"/>
    <property type="molecule type" value="Genomic_DNA"/>
</dbReference>
<dbReference type="OrthoDB" id="10662930at2759"/>
<evidence type="ECO:0000313" key="2">
    <source>
        <dbReference type="EMBL" id="PBK80947.1"/>
    </source>
</evidence>
<dbReference type="AlphaFoldDB" id="A0A2H3CVZ4"/>
<dbReference type="Proteomes" id="UP000217790">
    <property type="component" value="Unassembled WGS sequence"/>
</dbReference>
<gene>
    <name evidence="2" type="ORF">ARMGADRAFT_1068710</name>
</gene>
<name>A0A2H3CVZ4_ARMGA</name>
<keyword evidence="3" id="KW-1185">Reference proteome</keyword>
<proteinExistence type="predicted"/>